<reference evidence="1 2" key="1">
    <citation type="submission" date="2020-08" db="EMBL/GenBank/DDBJ databases">
        <title>Genomic Encyclopedia of Type Strains, Phase IV (KMG-IV): sequencing the most valuable type-strain genomes for metagenomic binning, comparative biology and taxonomic classification.</title>
        <authorList>
            <person name="Goeker M."/>
        </authorList>
    </citation>
    <scope>NUCLEOTIDE SEQUENCE [LARGE SCALE GENOMIC DNA]</scope>
    <source>
        <strain evidence="1 2">DSM 5391</strain>
    </source>
</reference>
<dbReference type="RefSeq" id="WP_184529270.1">
    <property type="nucleotide sequence ID" value="NZ_JACHGK010000021.1"/>
</dbReference>
<proteinExistence type="predicted"/>
<name>A0A7X0HV74_9BACI</name>
<comment type="caution">
    <text evidence="1">The sequence shown here is derived from an EMBL/GenBank/DDBJ whole genome shotgun (WGS) entry which is preliminary data.</text>
</comment>
<protein>
    <submittedName>
        <fullName evidence="1">Uncharacterized protein</fullName>
    </submittedName>
</protein>
<keyword evidence="2" id="KW-1185">Reference proteome</keyword>
<gene>
    <name evidence="1" type="ORF">HNR53_004056</name>
</gene>
<dbReference type="EMBL" id="JACHGK010000021">
    <property type="protein sequence ID" value="MBB6447376.1"/>
    <property type="molecule type" value="Genomic_DNA"/>
</dbReference>
<dbReference type="Proteomes" id="UP000531594">
    <property type="component" value="Unassembled WGS sequence"/>
</dbReference>
<dbReference type="AlphaFoldDB" id="A0A7X0HV74"/>
<organism evidence="1 2">
    <name type="scientific">Bacillus benzoevorans</name>
    <dbReference type="NCBI Taxonomy" id="1456"/>
    <lineage>
        <taxon>Bacteria</taxon>
        <taxon>Bacillati</taxon>
        <taxon>Bacillota</taxon>
        <taxon>Bacilli</taxon>
        <taxon>Bacillales</taxon>
        <taxon>Bacillaceae</taxon>
        <taxon>Bacillus</taxon>
    </lineage>
</organism>
<sequence>MMDWITFFSWVLAIALAYALFSDNGKAQSYDGDTRGRQAGLMCGTCRKFQKHEEIEPYLFECKKCGRETDLRGGINHERPGITR</sequence>
<evidence type="ECO:0000313" key="1">
    <source>
        <dbReference type="EMBL" id="MBB6447376.1"/>
    </source>
</evidence>
<accession>A0A7X0HV74</accession>
<evidence type="ECO:0000313" key="2">
    <source>
        <dbReference type="Proteomes" id="UP000531594"/>
    </source>
</evidence>